<reference evidence="9 10" key="1">
    <citation type="submission" date="2024-04" db="EMBL/GenBank/DDBJ databases">
        <title>Genome assembly C_amara_ONT_v2.</title>
        <authorList>
            <person name="Yant L."/>
            <person name="Moore C."/>
            <person name="Slenker M."/>
        </authorList>
    </citation>
    <scope>NUCLEOTIDE SEQUENCE [LARGE SCALE GENOMIC DNA]</scope>
    <source>
        <tissue evidence="9">Leaf</tissue>
    </source>
</reference>
<dbReference type="Proteomes" id="UP001558713">
    <property type="component" value="Unassembled WGS sequence"/>
</dbReference>
<evidence type="ECO:0000256" key="3">
    <source>
        <dbReference type="ARBA" id="ARBA00023125"/>
    </source>
</evidence>
<dbReference type="PROSITE" id="PS51032">
    <property type="entry name" value="AP2_ERF"/>
    <property type="match status" value="1"/>
</dbReference>
<organism evidence="9 10">
    <name type="scientific">Cardamine amara subsp. amara</name>
    <dbReference type="NCBI Taxonomy" id="228776"/>
    <lineage>
        <taxon>Eukaryota</taxon>
        <taxon>Viridiplantae</taxon>
        <taxon>Streptophyta</taxon>
        <taxon>Embryophyta</taxon>
        <taxon>Tracheophyta</taxon>
        <taxon>Spermatophyta</taxon>
        <taxon>Magnoliopsida</taxon>
        <taxon>eudicotyledons</taxon>
        <taxon>Gunneridae</taxon>
        <taxon>Pentapetalae</taxon>
        <taxon>rosids</taxon>
        <taxon>malvids</taxon>
        <taxon>Brassicales</taxon>
        <taxon>Brassicaceae</taxon>
        <taxon>Cardamineae</taxon>
        <taxon>Cardamine</taxon>
    </lineage>
</organism>
<comment type="caution">
    <text evidence="9">The sequence shown here is derived from an EMBL/GenBank/DDBJ whole genome shotgun (WGS) entry which is preliminary data.</text>
</comment>
<evidence type="ECO:0000256" key="2">
    <source>
        <dbReference type="ARBA" id="ARBA00023015"/>
    </source>
</evidence>
<comment type="similarity">
    <text evidence="6">Belongs to the AP2/ERF transcription factor family. ERF subfamily.</text>
</comment>
<keyword evidence="4" id="KW-0804">Transcription</keyword>
<feature type="region of interest" description="Disordered" evidence="7">
    <location>
        <begin position="1"/>
        <end position="20"/>
    </location>
</feature>
<dbReference type="InterPro" id="IPR036955">
    <property type="entry name" value="AP2/ERF_dom_sf"/>
</dbReference>
<proteinExistence type="inferred from homology"/>
<evidence type="ECO:0000259" key="8">
    <source>
        <dbReference type="PROSITE" id="PS51032"/>
    </source>
</evidence>
<keyword evidence="10" id="KW-1185">Reference proteome</keyword>
<dbReference type="GO" id="GO:0003677">
    <property type="term" value="F:DNA binding"/>
    <property type="evidence" value="ECO:0007669"/>
    <property type="project" value="UniProtKB-KW"/>
</dbReference>
<evidence type="ECO:0000256" key="4">
    <source>
        <dbReference type="ARBA" id="ARBA00023163"/>
    </source>
</evidence>
<dbReference type="EMBL" id="JBANAX010000335">
    <property type="protein sequence ID" value="KAL1213659.1"/>
    <property type="molecule type" value="Genomic_DNA"/>
</dbReference>
<keyword evidence="2" id="KW-0805">Transcription regulation</keyword>
<dbReference type="PANTHER" id="PTHR31190">
    <property type="entry name" value="DNA-BINDING DOMAIN"/>
    <property type="match status" value="1"/>
</dbReference>
<sequence length="66" mass="7419">MSYKAEYGGDESTTKPVKYRGVRNDLGGKFASELQDPSTRTRLWIGTFTTVEEATFCYDSGEVSKR</sequence>
<evidence type="ECO:0000256" key="6">
    <source>
        <dbReference type="ARBA" id="ARBA00024343"/>
    </source>
</evidence>
<keyword evidence="3" id="KW-0238">DNA-binding</keyword>
<dbReference type="SUPFAM" id="SSF54171">
    <property type="entry name" value="DNA-binding domain"/>
    <property type="match status" value="1"/>
</dbReference>
<dbReference type="InterPro" id="IPR016177">
    <property type="entry name" value="DNA-bd_dom_sf"/>
</dbReference>
<dbReference type="PRINTS" id="PR00367">
    <property type="entry name" value="ETHRSPELEMNT"/>
</dbReference>
<comment type="subcellular location">
    <subcellularLocation>
        <location evidence="1">Nucleus</location>
    </subcellularLocation>
</comment>
<name>A0ABD1B9W7_CARAN</name>
<dbReference type="InterPro" id="IPR001471">
    <property type="entry name" value="AP2/ERF_dom"/>
</dbReference>
<dbReference type="InterPro" id="IPR044808">
    <property type="entry name" value="ERF_plant"/>
</dbReference>
<dbReference type="SMART" id="SM00380">
    <property type="entry name" value="AP2"/>
    <property type="match status" value="1"/>
</dbReference>
<dbReference type="GO" id="GO:0005634">
    <property type="term" value="C:nucleus"/>
    <property type="evidence" value="ECO:0007669"/>
    <property type="project" value="UniProtKB-SubCell"/>
</dbReference>
<evidence type="ECO:0000313" key="10">
    <source>
        <dbReference type="Proteomes" id="UP001558713"/>
    </source>
</evidence>
<protein>
    <submittedName>
        <fullName evidence="9">Ethylene-responsive transcription factor CRF6</fullName>
    </submittedName>
</protein>
<evidence type="ECO:0000256" key="7">
    <source>
        <dbReference type="SAM" id="MobiDB-lite"/>
    </source>
</evidence>
<feature type="domain" description="AP2/ERF" evidence="8">
    <location>
        <begin position="18"/>
        <end position="66"/>
    </location>
</feature>
<evidence type="ECO:0000313" key="9">
    <source>
        <dbReference type="EMBL" id="KAL1213659.1"/>
    </source>
</evidence>
<keyword evidence="5" id="KW-0539">Nucleus</keyword>
<dbReference type="Gene3D" id="3.30.730.10">
    <property type="entry name" value="AP2/ERF domain"/>
    <property type="match status" value="1"/>
</dbReference>
<gene>
    <name evidence="9" type="ORF">V5N11_012616</name>
</gene>
<evidence type="ECO:0000256" key="5">
    <source>
        <dbReference type="ARBA" id="ARBA00023242"/>
    </source>
</evidence>
<accession>A0ABD1B9W7</accession>
<dbReference type="AlphaFoldDB" id="A0ABD1B9W7"/>
<evidence type="ECO:0000256" key="1">
    <source>
        <dbReference type="ARBA" id="ARBA00004123"/>
    </source>
</evidence>